<dbReference type="Gene3D" id="2.40.10.10">
    <property type="entry name" value="Trypsin-like serine proteases"/>
    <property type="match status" value="1"/>
</dbReference>
<organism evidence="8 9">
    <name type="scientific">Glossina palpalis gambiensis</name>
    <dbReference type="NCBI Taxonomy" id="67801"/>
    <lineage>
        <taxon>Eukaryota</taxon>
        <taxon>Metazoa</taxon>
        <taxon>Ecdysozoa</taxon>
        <taxon>Arthropoda</taxon>
        <taxon>Hexapoda</taxon>
        <taxon>Insecta</taxon>
        <taxon>Pterygota</taxon>
        <taxon>Neoptera</taxon>
        <taxon>Endopterygota</taxon>
        <taxon>Diptera</taxon>
        <taxon>Brachycera</taxon>
        <taxon>Muscomorpha</taxon>
        <taxon>Hippoboscoidea</taxon>
        <taxon>Glossinidae</taxon>
        <taxon>Glossina</taxon>
    </lineage>
</organism>
<dbReference type="AlphaFoldDB" id="A0A1B0C4M3"/>
<dbReference type="InterPro" id="IPR009003">
    <property type="entry name" value="Peptidase_S1_PA"/>
</dbReference>
<dbReference type="SUPFAM" id="SSF50494">
    <property type="entry name" value="Trypsin-like serine proteases"/>
    <property type="match status" value="1"/>
</dbReference>
<evidence type="ECO:0000256" key="3">
    <source>
        <dbReference type="ARBA" id="ARBA00023145"/>
    </source>
</evidence>
<keyword evidence="7" id="KW-0812">Transmembrane</keyword>
<dbReference type="EnsemblMetazoa" id="GPPI049001-RA">
    <property type="protein sequence ID" value="GPPI049001-PA"/>
    <property type="gene ID" value="GPPI049001"/>
</dbReference>
<dbReference type="FunFam" id="2.40.10.10:FF:000028">
    <property type="entry name" value="Serine protease easter"/>
    <property type="match status" value="1"/>
</dbReference>
<reference evidence="9" key="1">
    <citation type="submission" date="2015-01" db="EMBL/GenBank/DDBJ databases">
        <authorList>
            <person name="Aksoy S."/>
            <person name="Warren W."/>
            <person name="Wilson R.K."/>
        </authorList>
    </citation>
    <scope>NUCLEOTIDE SEQUENCE [LARGE SCALE GENOMIC DNA]</scope>
    <source>
        <strain evidence="9">IAEA</strain>
    </source>
</reference>
<dbReference type="STRING" id="67801.A0A1B0C4M3"/>
<evidence type="ECO:0000313" key="8">
    <source>
        <dbReference type="EnsemblMetazoa" id="GPPI049001-PA"/>
    </source>
</evidence>
<proteinExistence type="inferred from homology"/>
<comment type="similarity">
    <text evidence="6">Belongs to the peptidase S1 family. CLIP subfamily.</text>
</comment>
<dbReference type="VEuPathDB" id="VectorBase:GPPI049001"/>
<keyword evidence="5" id="KW-0325">Glycoprotein</keyword>
<keyword evidence="1" id="KW-0732">Signal</keyword>
<evidence type="ECO:0000256" key="7">
    <source>
        <dbReference type="SAM" id="Phobius"/>
    </source>
</evidence>
<dbReference type="InterPro" id="IPR043504">
    <property type="entry name" value="Peptidase_S1_PA_chymotrypsin"/>
</dbReference>
<dbReference type="EMBL" id="JXJN01025540">
    <property type="status" value="NOT_ANNOTATED_CDS"/>
    <property type="molecule type" value="Genomic_DNA"/>
</dbReference>
<keyword evidence="7" id="KW-0472">Membrane</keyword>
<protein>
    <submittedName>
        <fullName evidence="8">Uncharacterized protein</fullName>
    </submittedName>
</protein>
<accession>A0A1B0C4M3</accession>
<evidence type="ECO:0000256" key="2">
    <source>
        <dbReference type="ARBA" id="ARBA00022837"/>
    </source>
</evidence>
<evidence type="ECO:0000256" key="6">
    <source>
        <dbReference type="ARBA" id="ARBA00024195"/>
    </source>
</evidence>
<feature type="transmembrane region" description="Helical" evidence="7">
    <location>
        <begin position="20"/>
        <end position="43"/>
    </location>
</feature>
<evidence type="ECO:0000256" key="1">
    <source>
        <dbReference type="ARBA" id="ARBA00022729"/>
    </source>
</evidence>
<keyword evidence="9" id="KW-1185">Reference proteome</keyword>
<keyword evidence="4" id="KW-1015">Disulfide bond</keyword>
<name>A0A1B0C4M3_9MUSC</name>
<dbReference type="Proteomes" id="UP000092460">
    <property type="component" value="Unassembled WGS sequence"/>
</dbReference>
<keyword evidence="3" id="KW-0865">Zymogen</keyword>
<keyword evidence="7" id="KW-1133">Transmembrane helix</keyword>
<evidence type="ECO:0000313" key="9">
    <source>
        <dbReference type="Proteomes" id="UP000092460"/>
    </source>
</evidence>
<evidence type="ECO:0000256" key="5">
    <source>
        <dbReference type="ARBA" id="ARBA00023180"/>
    </source>
</evidence>
<reference evidence="8" key="2">
    <citation type="submission" date="2020-05" db="UniProtKB">
        <authorList>
            <consortium name="EnsemblMetazoa"/>
        </authorList>
    </citation>
    <scope>IDENTIFICATION</scope>
    <source>
        <strain evidence="8">IAEA</strain>
    </source>
</reference>
<sequence>MKIAERTDARVGIMNELVQGIQVSTMVFTFCFHLFVCRVILAFTFSGNRKRYKCEGSLISASYVITVSHYVSGRLSLLKWHLTGVRSGEWNSEENSDCKNGKNANTSCASRHINVAIEYTVQHSLYSLKAKNQLHDIVLLRLADHTFDRFYKAYMFAFK</sequence>
<keyword evidence="2" id="KW-0106">Calcium</keyword>
<evidence type="ECO:0000256" key="4">
    <source>
        <dbReference type="ARBA" id="ARBA00023157"/>
    </source>
</evidence>